<reference evidence="1" key="2">
    <citation type="journal article" date="2024" name="Plant">
        <title>Genomic evolution and insights into agronomic trait innovations of Sesamum species.</title>
        <authorList>
            <person name="Miao H."/>
            <person name="Wang L."/>
            <person name="Qu L."/>
            <person name="Liu H."/>
            <person name="Sun Y."/>
            <person name="Le M."/>
            <person name="Wang Q."/>
            <person name="Wei S."/>
            <person name="Zheng Y."/>
            <person name="Lin W."/>
            <person name="Duan Y."/>
            <person name="Cao H."/>
            <person name="Xiong S."/>
            <person name="Wang X."/>
            <person name="Wei L."/>
            <person name="Li C."/>
            <person name="Ma Q."/>
            <person name="Ju M."/>
            <person name="Zhao R."/>
            <person name="Li G."/>
            <person name="Mu C."/>
            <person name="Tian Q."/>
            <person name="Mei H."/>
            <person name="Zhang T."/>
            <person name="Gao T."/>
            <person name="Zhang H."/>
        </authorList>
    </citation>
    <scope>NUCLEOTIDE SEQUENCE</scope>
    <source>
        <strain evidence="1">3651</strain>
    </source>
</reference>
<reference evidence="1" key="1">
    <citation type="submission" date="2020-06" db="EMBL/GenBank/DDBJ databases">
        <authorList>
            <person name="Li T."/>
            <person name="Hu X."/>
            <person name="Zhang T."/>
            <person name="Song X."/>
            <person name="Zhang H."/>
            <person name="Dai N."/>
            <person name="Sheng W."/>
            <person name="Hou X."/>
            <person name="Wei L."/>
        </authorList>
    </citation>
    <scope>NUCLEOTIDE SEQUENCE</scope>
    <source>
        <strain evidence="1">3651</strain>
        <tissue evidence="1">Leaf</tissue>
    </source>
</reference>
<protein>
    <submittedName>
        <fullName evidence="1">Uncharacterized protein</fullName>
    </submittedName>
</protein>
<dbReference type="AlphaFoldDB" id="A0AAE1YLB0"/>
<evidence type="ECO:0000313" key="2">
    <source>
        <dbReference type="Proteomes" id="UP001293254"/>
    </source>
</evidence>
<sequence>MILSLELDFFWILPALRRVSDFRGAVSRQAPAGEDLDSPPWTPRLLISPAHLHLLGDSVMAADTYASSPGIMSTCQMIQRKGMMWLETQQHMLTLFDDAADDGILVLMTLQMSQHASMTWLLTHLVAVALQLTLRANKHMSSDFPSMTMCTMTQQGLMICRIAEEKLKLVPDDCGPKVIPIMVSEPSCKRLCTRFQNEAWFVVGFNGVDNRRCNWKCCHTYASSR</sequence>
<proteinExistence type="predicted"/>
<name>A0AAE1YLB0_9LAMI</name>
<organism evidence="1 2">
    <name type="scientific">Sesamum alatum</name>
    <dbReference type="NCBI Taxonomy" id="300844"/>
    <lineage>
        <taxon>Eukaryota</taxon>
        <taxon>Viridiplantae</taxon>
        <taxon>Streptophyta</taxon>
        <taxon>Embryophyta</taxon>
        <taxon>Tracheophyta</taxon>
        <taxon>Spermatophyta</taxon>
        <taxon>Magnoliopsida</taxon>
        <taxon>eudicotyledons</taxon>
        <taxon>Gunneridae</taxon>
        <taxon>Pentapetalae</taxon>
        <taxon>asterids</taxon>
        <taxon>lamiids</taxon>
        <taxon>Lamiales</taxon>
        <taxon>Pedaliaceae</taxon>
        <taxon>Sesamum</taxon>
    </lineage>
</organism>
<accession>A0AAE1YLB0</accession>
<evidence type="ECO:0000313" key="1">
    <source>
        <dbReference type="EMBL" id="KAK4431866.1"/>
    </source>
</evidence>
<dbReference type="Proteomes" id="UP001293254">
    <property type="component" value="Unassembled WGS sequence"/>
</dbReference>
<keyword evidence="2" id="KW-1185">Reference proteome</keyword>
<comment type="caution">
    <text evidence="1">The sequence shown here is derived from an EMBL/GenBank/DDBJ whole genome shotgun (WGS) entry which is preliminary data.</text>
</comment>
<dbReference type="EMBL" id="JACGWO010000003">
    <property type="protein sequence ID" value="KAK4431866.1"/>
    <property type="molecule type" value="Genomic_DNA"/>
</dbReference>
<gene>
    <name evidence="1" type="ORF">Salat_0948700</name>
</gene>